<evidence type="ECO:0000313" key="1">
    <source>
        <dbReference type="EMBL" id="TEB19460.1"/>
    </source>
</evidence>
<dbReference type="SUPFAM" id="SSF52540">
    <property type="entry name" value="P-loop containing nucleoside triphosphate hydrolases"/>
    <property type="match status" value="1"/>
</dbReference>
<proteinExistence type="predicted"/>
<sequence>MTKAHTPHPAFDARATDIVILGGKSSFINFLLKHDGEPKQQLTVQSGLSRVTSKIDPVIFDGQIERQSLHFLQLRKGQRVVIVDTPGLSDSDSDDEGQRIALEIATWLRETLKKTVFGGVIWVHDLSADRDNGAQARRNLAKLAGICPEVTAETVALLTTKWSLPESSQVFPARETQLKASNWANLVGSGAHVIRLYPDSEKEGPSSAWRVIRHTLWRLDVRLGRQSLEEVLRLRADLEKNGKAIPEEANALVDALRGGLTLQKEVSALLENAVDQGEAAEENIRGRAQKLQRLHETAILNKSLFYAALVPALRRKRIAFNALVVQ</sequence>
<dbReference type="OrthoDB" id="8954335at2759"/>
<dbReference type="Gene3D" id="3.40.50.300">
    <property type="entry name" value="P-loop containing nucleotide triphosphate hydrolases"/>
    <property type="match status" value="1"/>
</dbReference>
<protein>
    <recommendedName>
        <fullName evidence="3">G domain-containing protein</fullName>
    </recommendedName>
</protein>
<comment type="caution">
    <text evidence="1">The sequence shown here is derived from an EMBL/GenBank/DDBJ whole genome shotgun (WGS) entry which is preliminary data.</text>
</comment>
<name>A0A4Y7SCK3_COPMI</name>
<reference evidence="1 2" key="1">
    <citation type="journal article" date="2019" name="Nat. Ecol. Evol.">
        <title>Megaphylogeny resolves global patterns of mushroom evolution.</title>
        <authorList>
            <person name="Varga T."/>
            <person name="Krizsan K."/>
            <person name="Foldi C."/>
            <person name="Dima B."/>
            <person name="Sanchez-Garcia M."/>
            <person name="Sanchez-Ramirez S."/>
            <person name="Szollosi G.J."/>
            <person name="Szarkandi J.G."/>
            <person name="Papp V."/>
            <person name="Albert L."/>
            <person name="Andreopoulos W."/>
            <person name="Angelini C."/>
            <person name="Antonin V."/>
            <person name="Barry K.W."/>
            <person name="Bougher N.L."/>
            <person name="Buchanan P."/>
            <person name="Buyck B."/>
            <person name="Bense V."/>
            <person name="Catcheside P."/>
            <person name="Chovatia M."/>
            <person name="Cooper J."/>
            <person name="Damon W."/>
            <person name="Desjardin D."/>
            <person name="Finy P."/>
            <person name="Geml J."/>
            <person name="Haridas S."/>
            <person name="Hughes K."/>
            <person name="Justo A."/>
            <person name="Karasinski D."/>
            <person name="Kautmanova I."/>
            <person name="Kiss B."/>
            <person name="Kocsube S."/>
            <person name="Kotiranta H."/>
            <person name="LaButti K.M."/>
            <person name="Lechner B.E."/>
            <person name="Liimatainen K."/>
            <person name="Lipzen A."/>
            <person name="Lukacs Z."/>
            <person name="Mihaltcheva S."/>
            <person name="Morgado L.N."/>
            <person name="Niskanen T."/>
            <person name="Noordeloos M.E."/>
            <person name="Ohm R.A."/>
            <person name="Ortiz-Santana B."/>
            <person name="Ovrebo C."/>
            <person name="Racz N."/>
            <person name="Riley R."/>
            <person name="Savchenko A."/>
            <person name="Shiryaev A."/>
            <person name="Soop K."/>
            <person name="Spirin V."/>
            <person name="Szebenyi C."/>
            <person name="Tomsovsky M."/>
            <person name="Tulloss R.E."/>
            <person name="Uehling J."/>
            <person name="Grigoriev I.V."/>
            <person name="Vagvolgyi C."/>
            <person name="Papp T."/>
            <person name="Martin F.M."/>
            <person name="Miettinen O."/>
            <person name="Hibbett D.S."/>
            <person name="Nagy L.G."/>
        </authorList>
    </citation>
    <scope>NUCLEOTIDE SEQUENCE [LARGE SCALE GENOMIC DNA]</scope>
    <source>
        <strain evidence="1 2">FP101781</strain>
    </source>
</reference>
<dbReference type="STRING" id="71717.A0A4Y7SCK3"/>
<dbReference type="InterPro" id="IPR027417">
    <property type="entry name" value="P-loop_NTPase"/>
</dbReference>
<evidence type="ECO:0008006" key="3">
    <source>
        <dbReference type="Google" id="ProtNLM"/>
    </source>
</evidence>
<accession>A0A4Y7SCK3</accession>
<keyword evidence="2" id="KW-1185">Reference proteome</keyword>
<organism evidence="1 2">
    <name type="scientific">Coprinellus micaceus</name>
    <name type="common">Glistening ink-cap mushroom</name>
    <name type="synonym">Coprinus micaceus</name>
    <dbReference type="NCBI Taxonomy" id="71717"/>
    <lineage>
        <taxon>Eukaryota</taxon>
        <taxon>Fungi</taxon>
        <taxon>Dikarya</taxon>
        <taxon>Basidiomycota</taxon>
        <taxon>Agaricomycotina</taxon>
        <taxon>Agaricomycetes</taxon>
        <taxon>Agaricomycetidae</taxon>
        <taxon>Agaricales</taxon>
        <taxon>Agaricineae</taxon>
        <taxon>Psathyrellaceae</taxon>
        <taxon>Coprinellus</taxon>
    </lineage>
</organism>
<evidence type="ECO:0000313" key="2">
    <source>
        <dbReference type="Proteomes" id="UP000298030"/>
    </source>
</evidence>
<dbReference type="AlphaFoldDB" id="A0A4Y7SCK3"/>
<dbReference type="EMBL" id="QPFP01000190">
    <property type="protein sequence ID" value="TEB19460.1"/>
    <property type="molecule type" value="Genomic_DNA"/>
</dbReference>
<gene>
    <name evidence="1" type="ORF">FA13DRAFT_1802210</name>
</gene>
<dbReference type="Proteomes" id="UP000298030">
    <property type="component" value="Unassembled WGS sequence"/>
</dbReference>